<evidence type="ECO:0000313" key="1">
    <source>
        <dbReference type="EMBL" id="MPM70260.1"/>
    </source>
</evidence>
<dbReference type="EMBL" id="VSSQ01023373">
    <property type="protein sequence ID" value="MPM70260.1"/>
    <property type="molecule type" value="Genomic_DNA"/>
</dbReference>
<comment type="caution">
    <text evidence="1">The sequence shown here is derived from an EMBL/GenBank/DDBJ whole genome shotgun (WGS) entry which is preliminary data.</text>
</comment>
<dbReference type="AlphaFoldDB" id="A0A645BXP3"/>
<name>A0A645BXP3_9ZZZZ</name>
<gene>
    <name evidence="1" type="ORF">SDC9_117214</name>
</gene>
<protein>
    <submittedName>
        <fullName evidence="1">Uncharacterized protein</fullName>
    </submittedName>
</protein>
<accession>A0A645BXP3</accession>
<sequence length="67" mass="7482">MVMLPAPNCYVPGMILRIFVLFVCALVFLVHNDDAEILYWSKNGRTCANYDIGVAAVDFAPFVVFLP</sequence>
<proteinExistence type="predicted"/>
<reference evidence="1" key="1">
    <citation type="submission" date="2019-08" db="EMBL/GenBank/DDBJ databases">
        <authorList>
            <person name="Kucharzyk K."/>
            <person name="Murdoch R.W."/>
            <person name="Higgins S."/>
            <person name="Loffler F."/>
        </authorList>
    </citation>
    <scope>NUCLEOTIDE SEQUENCE</scope>
</reference>
<organism evidence="1">
    <name type="scientific">bioreactor metagenome</name>
    <dbReference type="NCBI Taxonomy" id="1076179"/>
    <lineage>
        <taxon>unclassified sequences</taxon>
        <taxon>metagenomes</taxon>
        <taxon>ecological metagenomes</taxon>
    </lineage>
</organism>